<feature type="non-terminal residue" evidence="3">
    <location>
        <position position="628"/>
    </location>
</feature>
<accession>A0A7D9EXK3</accession>
<dbReference type="Pfam" id="PF03644">
    <property type="entry name" value="Glyco_hydro_85"/>
    <property type="match status" value="1"/>
</dbReference>
<dbReference type="OrthoDB" id="284473at2759"/>
<evidence type="ECO:0000256" key="1">
    <source>
        <dbReference type="SAM" id="MobiDB-lite"/>
    </source>
</evidence>
<feature type="compositionally biased region" description="Polar residues" evidence="1">
    <location>
        <begin position="113"/>
        <end position="130"/>
    </location>
</feature>
<dbReference type="EMBL" id="CACRXK020009754">
    <property type="protein sequence ID" value="CAB4017888.1"/>
    <property type="molecule type" value="Genomic_DNA"/>
</dbReference>
<name>A0A7D9EXK3_PARCT</name>
<dbReference type="PANTHER" id="PTHR13246">
    <property type="entry name" value="ENDO BETA N-ACETYLGLUCOSAMINIDASE"/>
    <property type="match status" value="1"/>
</dbReference>
<proteinExistence type="predicted"/>
<evidence type="ECO:0000313" key="4">
    <source>
        <dbReference type="Proteomes" id="UP001152795"/>
    </source>
</evidence>
<dbReference type="PANTHER" id="PTHR13246:SF1">
    <property type="entry name" value="CYTOSOLIC ENDO-BETA-N-ACETYLGLUCOSAMINIDASE"/>
    <property type="match status" value="1"/>
</dbReference>
<evidence type="ECO:0000259" key="2">
    <source>
        <dbReference type="Pfam" id="PF03644"/>
    </source>
</evidence>
<dbReference type="InterPro" id="IPR005201">
    <property type="entry name" value="TIM_ENGase"/>
</dbReference>
<feature type="domain" description="Cytosolic endo-beta-N-acetylglucosaminidase TIM barrel" evidence="2">
    <location>
        <begin position="210"/>
        <end position="287"/>
    </location>
</feature>
<organism evidence="3 4">
    <name type="scientific">Paramuricea clavata</name>
    <name type="common">Red gorgonian</name>
    <name type="synonym">Violescent sea-whip</name>
    <dbReference type="NCBI Taxonomy" id="317549"/>
    <lineage>
        <taxon>Eukaryota</taxon>
        <taxon>Metazoa</taxon>
        <taxon>Cnidaria</taxon>
        <taxon>Anthozoa</taxon>
        <taxon>Octocorallia</taxon>
        <taxon>Malacalcyonacea</taxon>
        <taxon>Plexauridae</taxon>
        <taxon>Paramuricea</taxon>
    </lineage>
</organism>
<feature type="compositionally biased region" description="Low complexity" evidence="1">
    <location>
        <begin position="131"/>
        <end position="146"/>
    </location>
</feature>
<protein>
    <submittedName>
        <fullName evidence="3">Cytosolic endo-beta-N-acetylglucosaminidase</fullName>
    </submittedName>
</protein>
<dbReference type="Gene3D" id="3.20.20.80">
    <property type="entry name" value="Glycosidases"/>
    <property type="match status" value="1"/>
</dbReference>
<comment type="caution">
    <text evidence="3">The sequence shown here is derived from an EMBL/GenBank/DDBJ whole genome shotgun (WGS) entry which is preliminary data.</text>
</comment>
<dbReference type="AlphaFoldDB" id="A0A7D9EXK3"/>
<reference evidence="3" key="1">
    <citation type="submission" date="2020-04" db="EMBL/GenBank/DDBJ databases">
        <authorList>
            <person name="Alioto T."/>
            <person name="Alioto T."/>
            <person name="Gomez Garrido J."/>
        </authorList>
    </citation>
    <scope>NUCLEOTIDE SEQUENCE</scope>
    <source>
        <strain evidence="3">A484AB</strain>
    </source>
</reference>
<feature type="region of interest" description="Disordered" evidence="1">
    <location>
        <begin position="113"/>
        <end position="152"/>
    </location>
</feature>
<dbReference type="InterPro" id="IPR032979">
    <property type="entry name" value="ENGase"/>
</dbReference>
<dbReference type="GO" id="GO:0005829">
    <property type="term" value="C:cytosol"/>
    <property type="evidence" value="ECO:0007669"/>
    <property type="project" value="UniProtKB-SubCell"/>
</dbReference>
<gene>
    <name evidence="3" type="ORF">PACLA_8A080504</name>
</gene>
<evidence type="ECO:0000313" key="3">
    <source>
        <dbReference type="EMBL" id="CAB4017888.1"/>
    </source>
</evidence>
<sequence>MADFLVALLSTSVILLLSYLFWKWHTQRNNVTNEGKNRPALSWADMLKNRLKRFEARAFDDDESSVQVQKGPKNQSINAMNASEDMGDIAENQGFRTQGDSVDTELNTINLPGILNTHNSGSRNEGIQDQSSAYKPAAKNKPANSNDISAPVTQPLTNLDELLAWTEGFDELNVSSVSLGRVGNSLERRPRTIVCHDMKGGYVMYRIDRDQVADQLGFFAKYYGFDGWLINIENPIQPAQMNNLVEFMKYLTDRIHKVMPCSLIIWYGNVTNMSELKWQNELNAENRGVYGGGGWNTNKYGVFMPIVPLTSSQSLVGQGYYTLNFLCIKENDLSAALFAPGWVYPKYKSTFKSSQDKYYLLAEKDLKGSHIKEIRLVLMNKTIPGSKMESSSTPFQLYLGEVKRDKESYIELKHTRHNTRGGKFRPQRKGHLQRGLAIAQWKSQTSPVDFKFSTSIEVCRALYNIITGRHFVKYWVTGGIHKKFSGTNDGWTVFLGSQEEARFIVQATIKYCSNSLQISSIGLERLRNLDIQLNLSNSRSKNSRKMLVKYWACHAGNLSDDISKCSLTIVSCSTLEINLVFPRSHVLFSIEGGKGYFPDKVPGAEDKVPGGEDKVPGGQGSCRTRFLA</sequence>
<dbReference type="GO" id="GO:0033925">
    <property type="term" value="F:mannosyl-glycoprotein endo-beta-N-acetylglucosaminidase activity"/>
    <property type="evidence" value="ECO:0007669"/>
    <property type="project" value="UniProtKB-EC"/>
</dbReference>
<dbReference type="Proteomes" id="UP001152795">
    <property type="component" value="Unassembled WGS sequence"/>
</dbReference>
<keyword evidence="4" id="KW-1185">Reference proteome</keyword>